<evidence type="ECO:0000256" key="6">
    <source>
        <dbReference type="SAM" id="MobiDB-lite"/>
    </source>
</evidence>
<evidence type="ECO:0000313" key="10">
    <source>
        <dbReference type="Proteomes" id="UP001201262"/>
    </source>
</evidence>
<evidence type="ECO:0000256" key="2">
    <source>
        <dbReference type="ARBA" id="ARBA00022692"/>
    </source>
</evidence>
<dbReference type="PANTHER" id="PTHR33048">
    <property type="entry name" value="PTH11-LIKE INTEGRAL MEMBRANE PROTEIN (AFU_ORTHOLOGUE AFUA_5G11245)"/>
    <property type="match status" value="1"/>
</dbReference>
<dbReference type="Proteomes" id="UP001201262">
    <property type="component" value="Unassembled WGS sequence"/>
</dbReference>
<comment type="similarity">
    <text evidence="5">Belongs to the SAT4 family.</text>
</comment>
<feature type="transmembrane region" description="Helical" evidence="7">
    <location>
        <begin position="216"/>
        <end position="239"/>
    </location>
</feature>
<accession>A0AAD4L0C2</accession>
<dbReference type="Pfam" id="PF20684">
    <property type="entry name" value="Fung_rhodopsin"/>
    <property type="match status" value="1"/>
</dbReference>
<feature type="domain" description="Rhodopsin" evidence="8">
    <location>
        <begin position="24"/>
        <end position="272"/>
    </location>
</feature>
<sequence>MVTKSPFITEAWVEYGLSITVVLIRVFARWKLMGFKGFGGDDYLCILAALFWTSEIVIVYLVGRVYGSNTGWTSQERSNFSEAEIKRMATGSKLVIVGWFMYVSIIWSLKGSVLFYYERLTSGIFQRKTVRLSAIVCCLSYVVVVFTIAFHCQPFHLNWQVNPDPGRECSMHYSAYPVVAAFNILYATSATDMIIIAIPIPILIKLRIKLIRKLTIGALLCSGIFIMVSALLRCVLSLVNIKNINVAAIWAARESFVAFVAVNAPIIKPLFNTSTWVSASRLTDSSHQHTPSTNTNKKKQPPSTRDEQYELGYVNSASQPPQYGYTSDVSNSFAQAVGDSVRVTTDYQVTHIERV</sequence>
<keyword evidence="10" id="KW-1185">Reference proteome</keyword>
<evidence type="ECO:0000313" key="9">
    <source>
        <dbReference type="EMBL" id="KAH8703898.1"/>
    </source>
</evidence>
<reference evidence="9" key="1">
    <citation type="submission" date="2021-12" db="EMBL/GenBank/DDBJ databases">
        <title>Convergent genome expansion in fungi linked to evolution of root-endophyte symbiosis.</title>
        <authorList>
            <consortium name="DOE Joint Genome Institute"/>
            <person name="Ke Y.-H."/>
            <person name="Bonito G."/>
            <person name="Liao H.-L."/>
            <person name="Looney B."/>
            <person name="Rojas-Flechas A."/>
            <person name="Nash J."/>
            <person name="Hameed K."/>
            <person name="Schadt C."/>
            <person name="Martin F."/>
            <person name="Crous P.W."/>
            <person name="Miettinen O."/>
            <person name="Magnuson J.K."/>
            <person name="Labbe J."/>
            <person name="Jacobson D."/>
            <person name="Doktycz M.J."/>
            <person name="Veneault-Fourrey C."/>
            <person name="Kuo A."/>
            <person name="Mondo S."/>
            <person name="Calhoun S."/>
            <person name="Riley R."/>
            <person name="Ohm R."/>
            <person name="LaButti K."/>
            <person name="Andreopoulos B."/>
            <person name="Pangilinan J."/>
            <person name="Nolan M."/>
            <person name="Tritt A."/>
            <person name="Clum A."/>
            <person name="Lipzen A."/>
            <person name="Daum C."/>
            <person name="Barry K."/>
            <person name="Grigoriev I.V."/>
            <person name="Vilgalys R."/>
        </authorList>
    </citation>
    <scope>NUCLEOTIDE SEQUENCE</scope>
    <source>
        <strain evidence="9">PMI_201</strain>
    </source>
</reference>
<dbReference type="AlphaFoldDB" id="A0AAD4L0C2"/>
<comment type="subcellular location">
    <subcellularLocation>
        <location evidence="1">Membrane</location>
        <topology evidence="1">Multi-pass membrane protein</topology>
    </subcellularLocation>
</comment>
<keyword evidence="3 7" id="KW-1133">Transmembrane helix</keyword>
<feature type="transmembrane region" description="Helical" evidence="7">
    <location>
        <begin position="180"/>
        <end position="204"/>
    </location>
</feature>
<dbReference type="EMBL" id="JAJTJA010000002">
    <property type="protein sequence ID" value="KAH8703898.1"/>
    <property type="molecule type" value="Genomic_DNA"/>
</dbReference>
<evidence type="ECO:0000256" key="5">
    <source>
        <dbReference type="ARBA" id="ARBA00038359"/>
    </source>
</evidence>
<evidence type="ECO:0000256" key="7">
    <source>
        <dbReference type="SAM" id="Phobius"/>
    </source>
</evidence>
<dbReference type="PANTHER" id="PTHR33048:SF2">
    <property type="entry name" value="SRPK"/>
    <property type="match status" value="1"/>
</dbReference>
<keyword evidence="4 7" id="KW-0472">Membrane</keyword>
<protein>
    <recommendedName>
        <fullName evidence="8">Rhodopsin domain-containing protein</fullName>
    </recommendedName>
</protein>
<feature type="region of interest" description="Disordered" evidence="6">
    <location>
        <begin position="282"/>
        <end position="306"/>
    </location>
</feature>
<dbReference type="RefSeq" id="XP_046076916.1">
    <property type="nucleotide sequence ID" value="XM_046219834.1"/>
</dbReference>
<evidence type="ECO:0000256" key="1">
    <source>
        <dbReference type="ARBA" id="ARBA00004141"/>
    </source>
</evidence>
<organism evidence="9 10">
    <name type="scientific">Talaromyces proteolyticus</name>
    <dbReference type="NCBI Taxonomy" id="1131652"/>
    <lineage>
        <taxon>Eukaryota</taxon>
        <taxon>Fungi</taxon>
        <taxon>Dikarya</taxon>
        <taxon>Ascomycota</taxon>
        <taxon>Pezizomycotina</taxon>
        <taxon>Eurotiomycetes</taxon>
        <taxon>Eurotiomycetidae</taxon>
        <taxon>Eurotiales</taxon>
        <taxon>Trichocomaceae</taxon>
        <taxon>Talaromyces</taxon>
        <taxon>Talaromyces sect. Bacilispori</taxon>
    </lineage>
</organism>
<dbReference type="GO" id="GO:0016020">
    <property type="term" value="C:membrane"/>
    <property type="evidence" value="ECO:0007669"/>
    <property type="project" value="UniProtKB-SubCell"/>
</dbReference>
<feature type="compositionally biased region" description="Polar residues" evidence="6">
    <location>
        <begin position="282"/>
        <end position="295"/>
    </location>
</feature>
<evidence type="ECO:0000259" key="8">
    <source>
        <dbReference type="Pfam" id="PF20684"/>
    </source>
</evidence>
<dbReference type="InterPro" id="IPR049326">
    <property type="entry name" value="Rhodopsin_dom_fungi"/>
</dbReference>
<name>A0AAD4L0C2_9EURO</name>
<gene>
    <name evidence="9" type="ORF">BGW36DRAFT_423441</name>
</gene>
<feature type="transmembrane region" description="Helical" evidence="7">
    <location>
        <begin position="12"/>
        <end position="30"/>
    </location>
</feature>
<comment type="caution">
    <text evidence="9">The sequence shown here is derived from an EMBL/GenBank/DDBJ whole genome shotgun (WGS) entry which is preliminary data.</text>
</comment>
<dbReference type="InterPro" id="IPR052337">
    <property type="entry name" value="SAT4-like"/>
</dbReference>
<feature type="transmembrane region" description="Helical" evidence="7">
    <location>
        <begin position="42"/>
        <end position="62"/>
    </location>
</feature>
<evidence type="ECO:0000256" key="4">
    <source>
        <dbReference type="ARBA" id="ARBA00023136"/>
    </source>
</evidence>
<evidence type="ECO:0000256" key="3">
    <source>
        <dbReference type="ARBA" id="ARBA00022989"/>
    </source>
</evidence>
<feature type="transmembrane region" description="Helical" evidence="7">
    <location>
        <begin position="129"/>
        <end position="150"/>
    </location>
</feature>
<proteinExistence type="inferred from homology"/>
<dbReference type="GeneID" id="70250121"/>
<feature type="transmembrane region" description="Helical" evidence="7">
    <location>
        <begin position="96"/>
        <end position="117"/>
    </location>
</feature>
<keyword evidence="2 7" id="KW-0812">Transmembrane</keyword>